<dbReference type="EC" id="2.1.1.4" evidence="3"/>
<sequence length="332" mass="37496">MSPHSLEIIFAQSILPHAFFAALRFGLYSTLTRSPMSAETIARTLGLSRRAVSVLLDAQVLVGLVKRDSDARYSATEEAVTFLHPDGPGYCVAIYEKWLHSLRNLDSALQNDSPAVDVTAPAFQSEWVHYARKSLVSWPNEAKQAMQDWCDLVSQGWVHADSRVAYFASGAGVFGMAFAQFSERCRVMLLDRPDVLDIARSVATLMRVGERVEYHPFELRRTNREAEDSPSLPAVDIAIFRETLHYLPPNEVRDLLKRAQRTFGGIEKVLVINRFLKDTRSGPRPCFIDNAYMAATAPHWESYTESEIGSIFSDSSYPVRTQINERTWLFSR</sequence>
<keyword evidence="3" id="KW-0808">Transferase</keyword>
<dbReference type="Gene3D" id="3.40.50.150">
    <property type="entry name" value="Vaccinia Virus protein VP39"/>
    <property type="match status" value="1"/>
</dbReference>
<dbReference type="SUPFAM" id="SSF53335">
    <property type="entry name" value="S-adenosyl-L-methionine-dependent methyltransferases"/>
    <property type="match status" value="1"/>
</dbReference>
<dbReference type="InterPro" id="IPR012967">
    <property type="entry name" value="COMT_dimerisation"/>
</dbReference>
<feature type="domain" description="O-methyltransferase C-terminal" evidence="1">
    <location>
        <begin position="170"/>
        <end position="315"/>
    </location>
</feature>
<dbReference type="AlphaFoldDB" id="G3A9U5"/>
<dbReference type="InterPro" id="IPR029063">
    <property type="entry name" value="SAM-dependent_MTases_sf"/>
</dbReference>
<dbReference type="EMBL" id="FR854090">
    <property type="protein sequence ID" value="CCA88067.1"/>
    <property type="molecule type" value="Genomic_DNA"/>
</dbReference>
<dbReference type="GO" id="GO:0032259">
    <property type="term" value="P:methylation"/>
    <property type="evidence" value="ECO:0007669"/>
    <property type="project" value="UniProtKB-KW"/>
</dbReference>
<dbReference type="Pfam" id="PF00891">
    <property type="entry name" value="Methyltransf_2"/>
    <property type="match status" value="1"/>
</dbReference>
<dbReference type="GO" id="GO:0017096">
    <property type="term" value="F:acetylserotonin O-methyltransferase activity"/>
    <property type="evidence" value="ECO:0007669"/>
    <property type="project" value="UniProtKB-EC"/>
</dbReference>
<dbReference type="InterPro" id="IPR036388">
    <property type="entry name" value="WH-like_DNA-bd_sf"/>
</dbReference>
<evidence type="ECO:0000313" key="3">
    <source>
        <dbReference type="EMBL" id="CCA88067.1"/>
    </source>
</evidence>
<dbReference type="InterPro" id="IPR036390">
    <property type="entry name" value="WH_DNA-bd_sf"/>
</dbReference>
<protein>
    <submittedName>
        <fullName evidence="3">Putative O-methyltransferase family 2</fullName>
        <ecNumber evidence="3">2.1.1.4</ecNumber>
    </submittedName>
</protein>
<accession>G3A9U5</accession>
<proteinExistence type="predicted"/>
<dbReference type="SUPFAM" id="SSF46785">
    <property type="entry name" value="Winged helix' DNA-binding domain"/>
    <property type="match status" value="1"/>
</dbReference>
<keyword evidence="3" id="KW-0489">Methyltransferase</keyword>
<dbReference type="RefSeq" id="WP_197333819.1">
    <property type="nucleotide sequence ID" value="NZ_CP115945.1"/>
</dbReference>
<dbReference type="GO" id="GO:0046983">
    <property type="term" value="F:protein dimerization activity"/>
    <property type="evidence" value="ECO:0007669"/>
    <property type="project" value="InterPro"/>
</dbReference>
<reference evidence="3" key="1">
    <citation type="journal article" date="2011" name="PLoS ONE">
        <title>Ralstonia syzygii, the Blood Disease Bacterium and some Asian R. solanacearum strains form a single genomic species despite divergent lifestyles.</title>
        <authorList>
            <person name="Remenant B."/>
            <person name="de Cambiaire J.C."/>
            <person name="Cellier G."/>
            <person name="Jacobs J.M."/>
            <person name="Mangenot S."/>
            <person name="Barbe V."/>
            <person name="Lajus A."/>
            <person name="Vallenet D."/>
            <person name="Medigue C."/>
            <person name="Fegan M."/>
            <person name="Allen C."/>
            <person name="Prior P."/>
        </authorList>
    </citation>
    <scope>NUCLEOTIDE SEQUENCE</scope>
    <source>
        <strain evidence="3">R24</strain>
    </source>
</reference>
<organism evidence="3">
    <name type="scientific">Ralstonia syzygii R24</name>
    <dbReference type="NCBI Taxonomy" id="907261"/>
    <lineage>
        <taxon>Bacteria</taxon>
        <taxon>Pseudomonadati</taxon>
        <taxon>Pseudomonadota</taxon>
        <taxon>Betaproteobacteria</taxon>
        <taxon>Burkholderiales</taxon>
        <taxon>Burkholderiaceae</taxon>
        <taxon>Ralstonia</taxon>
        <taxon>Ralstonia solanacearum species complex</taxon>
    </lineage>
</organism>
<name>G3A9U5_9RALS</name>
<evidence type="ECO:0000259" key="1">
    <source>
        <dbReference type="Pfam" id="PF00891"/>
    </source>
</evidence>
<dbReference type="Gene3D" id="1.10.10.10">
    <property type="entry name" value="Winged helix-like DNA-binding domain superfamily/Winged helix DNA-binding domain"/>
    <property type="match status" value="1"/>
</dbReference>
<gene>
    <name evidence="3" type="ORF">RALSY_mp10606</name>
</gene>
<evidence type="ECO:0000259" key="2">
    <source>
        <dbReference type="Pfam" id="PF08100"/>
    </source>
</evidence>
<dbReference type="InterPro" id="IPR001077">
    <property type="entry name" value="COMT_C"/>
</dbReference>
<dbReference type="Pfam" id="PF08100">
    <property type="entry name" value="Dimerisation"/>
    <property type="match status" value="1"/>
</dbReference>
<reference evidence="3" key="2">
    <citation type="submission" date="2011-04" db="EMBL/GenBank/DDBJ databases">
        <authorList>
            <person name="Genoscope - CEA"/>
        </authorList>
    </citation>
    <scope>NUCLEOTIDE SEQUENCE</scope>
    <source>
        <strain evidence="3">R24</strain>
    </source>
</reference>
<feature type="domain" description="O-methyltransferase dimerisation" evidence="2">
    <location>
        <begin position="13"/>
        <end position="83"/>
    </location>
</feature>